<evidence type="ECO:0000313" key="1">
    <source>
        <dbReference type="EMBL" id="MCX2721328.1"/>
    </source>
</evidence>
<protein>
    <submittedName>
        <fullName evidence="1">Uncharacterized protein</fullName>
    </submittedName>
</protein>
<gene>
    <name evidence="1" type="ORF">ON753_02760</name>
</gene>
<name>A0ABT3QWV7_9HYPH</name>
<keyword evidence="2" id="KW-1185">Reference proteome</keyword>
<comment type="caution">
    <text evidence="1">The sequence shown here is derived from an EMBL/GenBank/DDBJ whole genome shotgun (WGS) entry which is preliminary data.</text>
</comment>
<dbReference type="Proteomes" id="UP001300261">
    <property type="component" value="Unassembled WGS sequence"/>
</dbReference>
<reference evidence="1 2" key="1">
    <citation type="journal article" date="2016" name="Int. J. Syst. Evol. Microbiol.">
        <title>Labrenzia salina sp. nov., isolated from the rhizosphere of the halophyte Arthrocnemum macrostachyum.</title>
        <authorList>
            <person name="Camacho M."/>
            <person name="Redondo-Gomez S."/>
            <person name="Rodriguez-Llorente I."/>
            <person name="Rohde M."/>
            <person name="Sproer C."/>
            <person name="Schumann P."/>
            <person name="Klenk H.P."/>
            <person name="Montero-Calasanz M.D.C."/>
        </authorList>
    </citation>
    <scope>NUCLEOTIDE SEQUENCE [LARGE SCALE GENOMIC DNA]</scope>
    <source>
        <strain evidence="1 2">DSM 29163</strain>
    </source>
</reference>
<sequence>MTAPRLRILEAGTATYTPGPEGWSGAAAAYVYTFVNIEVNGRGVSTGRACAPLGGSGATLAETGTPEDLLQSAIEACEAYVSFRRWDTAFGHHLHRLPQCGRAGPAGQADVPCRFGYPLMDAAILDGLLRAVGRNFEEAMACNLPGVTACMSPGLTNEHIEQCLAASPTPGGAMASRSNLQARTMAGSLETVSGEVGLARNADTGLGRDAAQAPCHVAAGREPAPAQLTGLSGNGAPLWETGIYGAVLQALEGPPFPSEPSCGDLPVLLDAVACLQNRAVRALIDGIRCHRARAVKSLQEDALFTYCETDTASLAPLLGPGFATHGLKVPESLEWL</sequence>
<accession>A0ABT3QWV7</accession>
<proteinExistence type="predicted"/>
<evidence type="ECO:0000313" key="2">
    <source>
        <dbReference type="Proteomes" id="UP001300261"/>
    </source>
</evidence>
<dbReference type="RefSeq" id="WP_265961030.1">
    <property type="nucleotide sequence ID" value="NZ_JAPEVI010000002.1"/>
</dbReference>
<dbReference type="EMBL" id="JAPEVI010000002">
    <property type="protein sequence ID" value="MCX2721328.1"/>
    <property type="molecule type" value="Genomic_DNA"/>
</dbReference>
<organism evidence="1 2">
    <name type="scientific">Roseibium salinum</name>
    <dbReference type="NCBI Taxonomy" id="1604349"/>
    <lineage>
        <taxon>Bacteria</taxon>
        <taxon>Pseudomonadati</taxon>
        <taxon>Pseudomonadota</taxon>
        <taxon>Alphaproteobacteria</taxon>
        <taxon>Hyphomicrobiales</taxon>
        <taxon>Stappiaceae</taxon>
        <taxon>Roseibium</taxon>
    </lineage>
</organism>